<dbReference type="RefSeq" id="WP_163954425.1">
    <property type="nucleotide sequence ID" value="NZ_JAAFZH010000016.1"/>
</dbReference>
<dbReference type="InterPro" id="IPR038461">
    <property type="entry name" value="Schlafen_AlbA_2_dom_sf"/>
</dbReference>
<organism evidence="2 3">
    <name type="scientific">Spirosoma terrae</name>
    <dbReference type="NCBI Taxonomy" id="1968276"/>
    <lineage>
        <taxon>Bacteria</taxon>
        <taxon>Pseudomonadati</taxon>
        <taxon>Bacteroidota</taxon>
        <taxon>Cytophagia</taxon>
        <taxon>Cytophagales</taxon>
        <taxon>Cytophagaceae</taxon>
        <taxon>Spirosoma</taxon>
    </lineage>
</organism>
<dbReference type="Gene3D" id="1.10.10.10">
    <property type="entry name" value="Winged helix-like DNA-binding domain superfamily/Winged helix DNA-binding domain"/>
    <property type="match status" value="1"/>
</dbReference>
<protein>
    <submittedName>
        <fullName evidence="2">ATP-binding protein</fullName>
    </submittedName>
</protein>
<dbReference type="PANTHER" id="PTHR30595:SF6">
    <property type="entry name" value="SCHLAFEN ALBA-2 DOMAIN-CONTAINING PROTEIN"/>
    <property type="match status" value="1"/>
</dbReference>
<name>A0A6L9LH80_9BACT</name>
<dbReference type="InterPro" id="IPR036390">
    <property type="entry name" value="WH_DNA-bd_sf"/>
</dbReference>
<dbReference type="SUPFAM" id="SSF46785">
    <property type="entry name" value="Winged helix' DNA-binding domain"/>
    <property type="match status" value="1"/>
</dbReference>
<dbReference type="EMBL" id="JAAFZH010000016">
    <property type="protein sequence ID" value="NDU98293.1"/>
    <property type="molecule type" value="Genomic_DNA"/>
</dbReference>
<dbReference type="InterPro" id="IPR036388">
    <property type="entry name" value="WH-like_DNA-bd_sf"/>
</dbReference>
<dbReference type="Pfam" id="PF04326">
    <property type="entry name" value="SLFN_AlbA_2"/>
    <property type="match status" value="1"/>
</dbReference>
<reference evidence="2 3" key="1">
    <citation type="submission" date="2020-02" db="EMBL/GenBank/DDBJ databases">
        <title>Draft genome sequence of two Spirosoma agri KCTC 52727 and Spirosoma terrae KCTC 52035.</title>
        <authorList>
            <person name="Rojas J."/>
            <person name="Ambika Manirajan B."/>
            <person name="Suarez C."/>
            <person name="Ratering S."/>
            <person name="Schnell S."/>
        </authorList>
    </citation>
    <scope>NUCLEOTIDE SEQUENCE [LARGE SCALE GENOMIC DNA]</scope>
    <source>
        <strain evidence="2 3">KCTC 52035</strain>
    </source>
</reference>
<keyword evidence="2" id="KW-0547">Nucleotide-binding</keyword>
<dbReference type="Gene3D" id="3.30.950.30">
    <property type="entry name" value="Schlafen, AAA domain"/>
    <property type="match status" value="1"/>
</dbReference>
<evidence type="ECO:0000313" key="3">
    <source>
        <dbReference type="Proteomes" id="UP000474175"/>
    </source>
</evidence>
<dbReference type="PANTHER" id="PTHR30595">
    <property type="entry name" value="GLPR-RELATED TRANSCRIPTIONAL REPRESSOR"/>
    <property type="match status" value="1"/>
</dbReference>
<accession>A0A6L9LH80</accession>
<keyword evidence="2" id="KW-0067">ATP-binding</keyword>
<dbReference type="GO" id="GO:0005524">
    <property type="term" value="F:ATP binding"/>
    <property type="evidence" value="ECO:0007669"/>
    <property type="project" value="UniProtKB-KW"/>
</dbReference>
<feature type="domain" description="Schlafen AlbA-2" evidence="1">
    <location>
        <begin position="14"/>
        <end position="128"/>
    </location>
</feature>
<dbReference type="Proteomes" id="UP000474175">
    <property type="component" value="Unassembled WGS sequence"/>
</dbReference>
<evidence type="ECO:0000313" key="2">
    <source>
        <dbReference type="EMBL" id="NDU98293.1"/>
    </source>
</evidence>
<evidence type="ECO:0000259" key="1">
    <source>
        <dbReference type="Pfam" id="PF04326"/>
    </source>
</evidence>
<proteinExistence type="predicted"/>
<sequence>MTRNELNDAIAQGESAHLEFKRSISSPYRIARTLAAFANTSGGKLLIGVADNGKIVGVSSEFVEIRKIEEATDQLIEPALTVSYEVLSPDGRTVLIVKVSESEDKPHYAIDESGKRTIYVRTRDKSVPTSKLIIGQETAQSPFVKSQMGRTLIQFLRRNDHITADRFAKLINVSDYRAGKLLRQLTEQGLLLMIDKPRPVRYALKLTE</sequence>
<keyword evidence="3" id="KW-1185">Reference proteome</keyword>
<comment type="caution">
    <text evidence="2">The sequence shown here is derived from an EMBL/GenBank/DDBJ whole genome shotgun (WGS) entry which is preliminary data.</text>
</comment>
<dbReference type="AlphaFoldDB" id="A0A6L9LH80"/>
<gene>
    <name evidence="2" type="ORF">GK108_25635</name>
</gene>
<dbReference type="InterPro" id="IPR007421">
    <property type="entry name" value="Schlafen_AlbA_2_dom"/>
</dbReference>